<evidence type="ECO:0000313" key="10">
    <source>
        <dbReference type="Proteomes" id="UP000320888"/>
    </source>
</evidence>
<sequence>MTLRIVVCVKYVPDATGDRHFAEDLTVDRDEADGLLSELDEYAVEQALRVKEAADDAEVTVLTVGPEDAVDALRKALSMGADKGIHVEDEDLHGTDALGTSLVLAKAVEKTGYDLVLCGMASTDGAMGVLPAMLAERLRVPQMTQLSEVAVDGGKVTGRRDSDTAGEQLEASLPAVVAVTDQSGEARYPSFKGIVAAKKKPVEEWDLAELDIDADEVGLEGAYSLVEDAAERPARTAGTIVTDEGEGAEQLAGPGHRGAGRLARCRRRCLACRGGRRLVPAHQPSRPDR</sequence>
<evidence type="ECO:0000256" key="7">
    <source>
        <dbReference type="ARBA" id="ARBA00025649"/>
    </source>
</evidence>
<dbReference type="OrthoDB" id="9804960at2"/>
<dbReference type="InterPro" id="IPR033948">
    <property type="entry name" value="ETF_beta_N"/>
</dbReference>
<dbReference type="SMART" id="SM00893">
    <property type="entry name" value="ETF"/>
    <property type="match status" value="1"/>
</dbReference>
<comment type="cofactor">
    <cofactor evidence="1">
        <name>FAD</name>
        <dbReference type="ChEBI" id="CHEBI:57692"/>
    </cofactor>
</comment>
<evidence type="ECO:0000256" key="3">
    <source>
        <dbReference type="ARBA" id="ARBA00011355"/>
    </source>
</evidence>
<dbReference type="SUPFAM" id="SSF52402">
    <property type="entry name" value="Adenine nucleotide alpha hydrolases-like"/>
    <property type="match status" value="1"/>
</dbReference>
<keyword evidence="10" id="KW-1185">Reference proteome</keyword>
<dbReference type="PIRSF" id="PIRSF000090">
    <property type="entry name" value="Beta-ETF"/>
    <property type="match status" value="1"/>
</dbReference>
<dbReference type="Gene3D" id="3.40.50.620">
    <property type="entry name" value="HUPs"/>
    <property type="match status" value="1"/>
</dbReference>
<organism evidence="9 10">
    <name type="scientific">Streptomyces benahoarensis</name>
    <dbReference type="NCBI Taxonomy" id="2595054"/>
    <lineage>
        <taxon>Bacteria</taxon>
        <taxon>Bacillati</taxon>
        <taxon>Actinomycetota</taxon>
        <taxon>Actinomycetes</taxon>
        <taxon>Kitasatosporales</taxon>
        <taxon>Streptomycetaceae</taxon>
        <taxon>Streptomyces</taxon>
    </lineage>
</organism>
<evidence type="ECO:0000313" key="9">
    <source>
        <dbReference type="EMBL" id="TSB42851.1"/>
    </source>
</evidence>
<comment type="subunit">
    <text evidence="3">Heterodimer of an alpha and a beta subunit.</text>
</comment>
<accession>A0A553ZN00</accession>
<dbReference type="Pfam" id="PF01012">
    <property type="entry name" value="ETF"/>
    <property type="match status" value="1"/>
</dbReference>
<dbReference type="GO" id="GO:0009055">
    <property type="term" value="F:electron transfer activity"/>
    <property type="evidence" value="ECO:0007669"/>
    <property type="project" value="InterPro"/>
</dbReference>
<keyword evidence="6" id="KW-0249">Electron transport</keyword>
<evidence type="ECO:0000256" key="4">
    <source>
        <dbReference type="ARBA" id="ARBA00016797"/>
    </source>
</evidence>
<dbReference type="AlphaFoldDB" id="A0A553ZN00"/>
<dbReference type="CDD" id="cd01714">
    <property type="entry name" value="ETF_beta"/>
    <property type="match status" value="1"/>
</dbReference>
<evidence type="ECO:0000256" key="1">
    <source>
        <dbReference type="ARBA" id="ARBA00001974"/>
    </source>
</evidence>
<evidence type="ECO:0000259" key="8">
    <source>
        <dbReference type="SMART" id="SM00893"/>
    </source>
</evidence>
<dbReference type="EMBL" id="VKLS01000054">
    <property type="protein sequence ID" value="TSB42851.1"/>
    <property type="molecule type" value="Genomic_DNA"/>
</dbReference>
<dbReference type="Proteomes" id="UP000320888">
    <property type="component" value="Unassembled WGS sequence"/>
</dbReference>
<dbReference type="InterPro" id="IPR014730">
    <property type="entry name" value="ETF_a/b_N"/>
</dbReference>
<evidence type="ECO:0000256" key="6">
    <source>
        <dbReference type="ARBA" id="ARBA00022982"/>
    </source>
</evidence>
<dbReference type="GO" id="GO:0005829">
    <property type="term" value="C:cytosol"/>
    <property type="evidence" value="ECO:0007669"/>
    <property type="project" value="TreeGrafter"/>
</dbReference>
<reference evidence="9 10" key="1">
    <citation type="submission" date="2019-07" db="EMBL/GenBank/DDBJ databases">
        <title>Draft genome for Streptomyces benahoarensis MZ03-48.</title>
        <authorList>
            <person name="Gonzalez-Pimentel J.L."/>
        </authorList>
    </citation>
    <scope>NUCLEOTIDE SEQUENCE [LARGE SCALE GENOMIC DNA]</scope>
    <source>
        <strain evidence="9 10">MZ03-48</strain>
    </source>
</reference>
<dbReference type="InterPro" id="IPR014729">
    <property type="entry name" value="Rossmann-like_a/b/a_fold"/>
</dbReference>
<proteinExistence type="inferred from homology"/>
<comment type="similarity">
    <text evidence="2">Belongs to the ETF beta-subunit/FixA family.</text>
</comment>
<dbReference type="PANTHER" id="PTHR21294:SF8">
    <property type="entry name" value="ELECTRON TRANSFER FLAVOPROTEIN SUBUNIT BETA"/>
    <property type="match status" value="1"/>
</dbReference>
<gene>
    <name evidence="9" type="ORF">FNZ23_07610</name>
</gene>
<comment type="function">
    <text evidence="7">The electron transfer flavoprotein serves as a specific electron acceptor for other dehydrogenases. It transfers the electrons to the main respiratory chain via ETF-ubiquinone oxidoreductase (ETF dehydrogenase).</text>
</comment>
<dbReference type="PANTHER" id="PTHR21294">
    <property type="entry name" value="ELECTRON TRANSFER FLAVOPROTEIN BETA-SUBUNIT"/>
    <property type="match status" value="1"/>
</dbReference>
<comment type="caution">
    <text evidence="9">The sequence shown here is derived from an EMBL/GenBank/DDBJ whole genome shotgun (WGS) entry which is preliminary data.</text>
</comment>
<dbReference type="InterPro" id="IPR012255">
    <property type="entry name" value="ETF_b"/>
</dbReference>
<name>A0A553ZN00_9ACTN</name>
<protein>
    <recommendedName>
        <fullName evidence="4">Electron transfer flavoprotein subunit beta</fullName>
    </recommendedName>
</protein>
<evidence type="ECO:0000256" key="5">
    <source>
        <dbReference type="ARBA" id="ARBA00022448"/>
    </source>
</evidence>
<evidence type="ECO:0000256" key="2">
    <source>
        <dbReference type="ARBA" id="ARBA00007557"/>
    </source>
</evidence>
<feature type="domain" description="Electron transfer flavoprotein alpha/beta-subunit N-terminal" evidence="8">
    <location>
        <begin position="24"/>
        <end position="214"/>
    </location>
</feature>
<keyword evidence="5" id="KW-0813">Transport</keyword>